<reference evidence="1" key="1">
    <citation type="submission" date="2019-02" db="EMBL/GenBank/DDBJ databases">
        <authorList>
            <person name="Gruber-Vodicka R. H."/>
            <person name="Seah K. B. B."/>
        </authorList>
    </citation>
    <scope>NUCLEOTIDE SEQUENCE</scope>
    <source>
        <strain evidence="1">BECK_DK47</strain>
    </source>
</reference>
<gene>
    <name evidence="1" type="ORF">BECKDK2373B_GA0170837_10011</name>
</gene>
<proteinExistence type="predicted"/>
<dbReference type="EMBL" id="CAADEX010000001">
    <property type="protein sequence ID" value="VFJ42369.1"/>
    <property type="molecule type" value="Genomic_DNA"/>
</dbReference>
<protein>
    <submittedName>
        <fullName evidence="1">Uncharacterized protein</fullName>
    </submittedName>
</protein>
<name>A0A450RTB2_9GAMM</name>
<organism evidence="1">
    <name type="scientific">Candidatus Kentrum sp. DK</name>
    <dbReference type="NCBI Taxonomy" id="2126562"/>
    <lineage>
        <taxon>Bacteria</taxon>
        <taxon>Pseudomonadati</taxon>
        <taxon>Pseudomonadota</taxon>
        <taxon>Gammaproteobacteria</taxon>
        <taxon>Candidatus Kentrum</taxon>
    </lineage>
</organism>
<dbReference type="AlphaFoldDB" id="A0A450RTB2"/>
<sequence>MSKFLFSQLSSDFLERSDNIFRVKPFSAVSTHLCVNHHRYGIAATTKQFLHAFLRKRFATNRTSLERDHFLILTFPPIHLNGSGR</sequence>
<evidence type="ECO:0000313" key="1">
    <source>
        <dbReference type="EMBL" id="VFJ42369.1"/>
    </source>
</evidence>
<accession>A0A450RTB2</accession>